<evidence type="ECO:0000313" key="2">
    <source>
        <dbReference type="EMBL" id="MPC50034.1"/>
    </source>
</evidence>
<feature type="region of interest" description="Disordered" evidence="1">
    <location>
        <begin position="43"/>
        <end position="68"/>
    </location>
</feature>
<name>A0A5B7G0M6_PORTR</name>
<dbReference type="EMBL" id="VSRR010009244">
    <property type="protein sequence ID" value="MPC50034.1"/>
    <property type="molecule type" value="Genomic_DNA"/>
</dbReference>
<evidence type="ECO:0000313" key="3">
    <source>
        <dbReference type="Proteomes" id="UP000324222"/>
    </source>
</evidence>
<evidence type="ECO:0000256" key="1">
    <source>
        <dbReference type="SAM" id="MobiDB-lite"/>
    </source>
</evidence>
<accession>A0A5B7G0M6</accession>
<feature type="region of interest" description="Disordered" evidence="1">
    <location>
        <begin position="1"/>
        <end position="21"/>
    </location>
</feature>
<comment type="caution">
    <text evidence="2">The sequence shown here is derived from an EMBL/GenBank/DDBJ whole genome shotgun (WGS) entry which is preliminary data.</text>
</comment>
<gene>
    <name evidence="2" type="ORF">E2C01_043854</name>
</gene>
<dbReference type="AlphaFoldDB" id="A0A5B7G0M6"/>
<organism evidence="2 3">
    <name type="scientific">Portunus trituberculatus</name>
    <name type="common">Swimming crab</name>
    <name type="synonym">Neptunus trituberculatus</name>
    <dbReference type="NCBI Taxonomy" id="210409"/>
    <lineage>
        <taxon>Eukaryota</taxon>
        <taxon>Metazoa</taxon>
        <taxon>Ecdysozoa</taxon>
        <taxon>Arthropoda</taxon>
        <taxon>Crustacea</taxon>
        <taxon>Multicrustacea</taxon>
        <taxon>Malacostraca</taxon>
        <taxon>Eumalacostraca</taxon>
        <taxon>Eucarida</taxon>
        <taxon>Decapoda</taxon>
        <taxon>Pleocyemata</taxon>
        <taxon>Brachyura</taxon>
        <taxon>Eubrachyura</taxon>
        <taxon>Portunoidea</taxon>
        <taxon>Portunidae</taxon>
        <taxon>Portuninae</taxon>
        <taxon>Portunus</taxon>
    </lineage>
</organism>
<proteinExistence type="predicted"/>
<sequence>MTTFETHHSSPQQHASPRLVSPCNAAPFPSLRRRCRPITWESRIPAGASPHNRASWGSLASSVPLFTQ</sequence>
<reference evidence="2 3" key="1">
    <citation type="submission" date="2019-05" db="EMBL/GenBank/DDBJ databases">
        <title>Another draft genome of Portunus trituberculatus and its Hox gene families provides insights of decapod evolution.</title>
        <authorList>
            <person name="Jeong J.-H."/>
            <person name="Song I."/>
            <person name="Kim S."/>
            <person name="Choi T."/>
            <person name="Kim D."/>
            <person name="Ryu S."/>
            <person name="Kim W."/>
        </authorList>
    </citation>
    <scope>NUCLEOTIDE SEQUENCE [LARGE SCALE GENOMIC DNA]</scope>
    <source>
        <tissue evidence="2">Muscle</tissue>
    </source>
</reference>
<feature type="compositionally biased region" description="Polar residues" evidence="1">
    <location>
        <begin position="58"/>
        <end position="68"/>
    </location>
</feature>
<keyword evidence="3" id="KW-1185">Reference proteome</keyword>
<protein>
    <submittedName>
        <fullName evidence="2">Uncharacterized protein</fullName>
    </submittedName>
</protein>
<dbReference type="Proteomes" id="UP000324222">
    <property type="component" value="Unassembled WGS sequence"/>
</dbReference>